<dbReference type="EMBL" id="CP138858">
    <property type="protein sequence ID" value="WPJ94517.1"/>
    <property type="molecule type" value="Genomic_DNA"/>
</dbReference>
<dbReference type="RefSeq" id="WP_319831441.1">
    <property type="nucleotide sequence ID" value="NZ_CP138858.1"/>
</dbReference>
<organism evidence="2 3">
    <name type="scientific">Coraliomargarita algicola</name>
    <dbReference type="NCBI Taxonomy" id="3092156"/>
    <lineage>
        <taxon>Bacteria</taxon>
        <taxon>Pseudomonadati</taxon>
        <taxon>Verrucomicrobiota</taxon>
        <taxon>Opitutia</taxon>
        <taxon>Puniceicoccales</taxon>
        <taxon>Coraliomargaritaceae</taxon>
        <taxon>Coraliomargarita</taxon>
    </lineage>
</organism>
<dbReference type="InterPro" id="IPR012902">
    <property type="entry name" value="N_methyl_site"/>
</dbReference>
<keyword evidence="1" id="KW-0812">Transmembrane</keyword>
<reference evidence="2 3" key="1">
    <citation type="submission" date="2023-11" db="EMBL/GenBank/DDBJ databases">
        <title>Coraliomargarita sp. nov., isolated from marine algae.</title>
        <authorList>
            <person name="Lee J.K."/>
            <person name="Baek J.H."/>
            <person name="Kim J.M."/>
            <person name="Choi D.G."/>
            <person name="Jeon C.O."/>
        </authorList>
    </citation>
    <scope>NUCLEOTIDE SEQUENCE [LARGE SCALE GENOMIC DNA]</scope>
    <source>
        <strain evidence="2 3">J2-16</strain>
    </source>
</reference>
<gene>
    <name evidence="2" type="ORF">SH580_13860</name>
</gene>
<keyword evidence="1" id="KW-0472">Membrane</keyword>
<protein>
    <submittedName>
        <fullName evidence="2">Prepilin-type N-terminal cleavage/methylation domain-containing protein</fullName>
    </submittedName>
</protein>
<proteinExistence type="predicted"/>
<dbReference type="Proteomes" id="UP001324993">
    <property type="component" value="Chromosome"/>
</dbReference>
<evidence type="ECO:0000313" key="3">
    <source>
        <dbReference type="Proteomes" id="UP001324993"/>
    </source>
</evidence>
<dbReference type="Pfam" id="PF07963">
    <property type="entry name" value="N_methyl"/>
    <property type="match status" value="1"/>
</dbReference>
<name>A0ABZ0RET5_9BACT</name>
<keyword evidence="1" id="KW-1133">Transmembrane helix</keyword>
<evidence type="ECO:0000256" key="1">
    <source>
        <dbReference type="SAM" id="Phobius"/>
    </source>
</evidence>
<accession>A0ABZ0RET5</accession>
<keyword evidence="3" id="KW-1185">Reference proteome</keyword>
<evidence type="ECO:0000313" key="2">
    <source>
        <dbReference type="EMBL" id="WPJ94517.1"/>
    </source>
</evidence>
<sequence length="192" mass="20926">MASTAKYTFYNQPGGIRGASGFTLAELLVSISITLLVSTAVLTFFVSFAKASLAMSSYSEFEQDNRKLLQYFSQDVRDAEAVLWTSDQCLTLISKGVQTSYVYDALLQTVVRTTPGEPSQEMAQNLSTLTFCAYDKDGESIRIASNTSAANSETKMIQVIGRSSRTLSSGANTSADLISARYMMRNKVILTP</sequence>
<feature type="transmembrane region" description="Helical" evidence="1">
    <location>
        <begin position="27"/>
        <end position="49"/>
    </location>
</feature>